<feature type="compositionally biased region" description="Gly residues" evidence="1">
    <location>
        <begin position="320"/>
        <end position="332"/>
    </location>
</feature>
<evidence type="ECO:0000256" key="1">
    <source>
        <dbReference type="SAM" id="MobiDB-lite"/>
    </source>
</evidence>
<reference evidence="2 3" key="1">
    <citation type="journal article" date="2010" name="Science">
        <title>Genomic analysis of organismal complexity in the multicellular green alga Volvox carteri.</title>
        <authorList>
            <person name="Prochnik S.E."/>
            <person name="Umen J."/>
            <person name="Nedelcu A.M."/>
            <person name="Hallmann A."/>
            <person name="Miller S.M."/>
            <person name="Nishii I."/>
            <person name="Ferris P."/>
            <person name="Kuo A."/>
            <person name="Mitros T."/>
            <person name="Fritz-Laylin L.K."/>
            <person name="Hellsten U."/>
            <person name="Chapman J."/>
            <person name="Simakov O."/>
            <person name="Rensing S.A."/>
            <person name="Terry A."/>
            <person name="Pangilinan J."/>
            <person name="Kapitonov V."/>
            <person name="Jurka J."/>
            <person name="Salamov A."/>
            <person name="Shapiro H."/>
            <person name="Schmutz J."/>
            <person name="Grimwood J."/>
            <person name="Lindquist E."/>
            <person name="Lucas S."/>
            <person name="Grigoriev I.V."/>
            <person name="Schmitt R."/>
            <person name="Kirk D."/>
            <person name="Rokhsar D.S."/>
        </authorList>
    </citation>
    <scope>NUCLEOTIDE SEQUENCE [LARGE SCALE GENOMIC DNA]</scope>
    <source>
        <strain evidence="3">f. Nagariensis / Eve</strain>
    </source>
</reference>
<dbReference type="EMBL" id="GL378369">
    <property type="protein sequence ID" value="EFJ43829.1"/>
    <property type="molecule type" value="Genomic_DNA"/>
</dbReference>
<feature type="compositionally biased region" description="Low complexity" evidence="1">
    <location>
        <begin position="432"/>
        <end position="445"/>
    </location>
</feature>
<feature type="region of interest" description="Disordered" evidence="1">
    <location>
        <begin position="390"/>
        <end position="447"/>
    </location>
</feature>
<evidence type="ECO:0000313" key="2">
    <source>
        <dbReference type="EMBL" id="EFJ43829.1"/>
    </source>
</evidence>
<sequence>MYQFGPRFKKRNTTGPAFQEGGPHEAHGVMWEMLGSAGSSPLALSILSGGAAPEKAIRVHALLQLLAKAVACGGGVLWGRAVESTMRELFTTLRQEQAGGGAASSPVAAVEVSGRASEGRCVRERTRARRNQAYHGERKFHSHLHAFESLLSKSWTITEVQYVQCHGYFHCLVPQLRVERLQGPAALLLACCVQLHPPMLLPLVQRLCAVLPVLINSPRRDVRQAGLCLLGMAWRAAAGGSHSQLQTMILDTPRLMELLAERMEQDKEEKEQGGCFDVLWAMREVAADAGGLAALERCGALQAACRALKRLVVAAAAAQGDGGGGGGGGPVGVRGPLPERTGAGAGAGAGAPAGMEKVAKRGSKRAGVTEGGAVVELAAEGVLLAGAREGAQRQDVEGEGNGAKERDDGSAVSGAGAATAAAAGGGRGGCGAAAQGGPAADGQRANAPVAALEPPKGSCCSEDGGYSATFELDGGDGGDGDVGAIGVTEVEEAGDVGKEAGVAGSQEHGSGCEGDEGDGGGGDTGAGAGGQGQVEDVRVTQVRKAQRQLQDALLRSLYGIASSGHCQKPQQAVQEALSEAGDSVVERLAAVLYGARQPPSSAGAGAAVAAAAPSREQFTLAASCAAAYLLWLLASGDFSASETSQLNIMRTRMGKDAPAQDERGHRAAADAGINGGSRYDTKGFGVVPAVAHLLLNRLPGWRDPNFGDCVSAAGTTSPLPPPPKPAVHGKMHGGRGATNVALGLVQKLGAQYGTSIAADTAAAGSGAAVAIAHRTGHSTPSRGVGGAGGSGAIVRGGGAGGGAGALAAAAVAPPLQQTPEAASTDPRVMPDAAATGDATVERQLAPLRTGSTRGLLLTGSLGTRAVADGSPPLPGASPREVRPPPPPLVPAVATWLNAIHSVRQVRVSTVPTAAQVQELQTCCMGVLAAVALSAGGCKAICSQPGLMPYIASLLELPDVDDGAPPPRSTAAALSGSGQDLRLQLLALLTNLSLHASSTTSRPLAEGLYGTAERSVRQLSDSTSSWRLGAQLLESCFIVMTNLHRARVELGLPPDPTTACMLDSAITVYEGVGRTLARPQKLRSRGGSCGGAAAKGTAARRAAAEEEKAVLSELVWLLAARGVGWGGGGTAAVVVVAAERAAVDAASVLWQLMASGTVHPEVLFCDLEAHLVSVLGSPRAAAVDSERPAALHLAVLGLVSCLARCTAVARRLWTSPLLPAVMKAHGLARWRCADGGTEAWTPVVECVRGVCQTLCRACHTVDRGFVVGPDKRVDKWGLTERLLVEVRCTLQYDEQEDAIMLVAKKEEVAGAGGRLAEYDD</sequence>
<keyword evidence="3" id="KW-1185">Reference proteome</keyword>
<name>D8U8Y4_VOLCA</name>
<organism evidence="3">
    <name type="scientific">Volvox carteri f. nagariensis</name>
    <dbReference type="NCBI Taxonomy" id="3068"/>
    <lineage>
        <taxon>Eukaryota</taxon>
        <taxon>Viridiplantae</taxon>
        <taxon>Chlorophyta</taxon>
        <taxon>core chlorophytes</taxon>
        <taxon>Chlorophyceae</taxon>
        <taxon>CS clade</taxon>
        <taxon>Chlamydomonadales</taxon>
        <taxon>Volvocaceae</taxon>
        <taxon>Volvox</taxon>
    </lineage>
</organism>
<feature type="compositionally biased region" description="Basic and acidic residues" evidence="1">
    <location>
        <begin position="653"/>
        <end position="668"/>
    </location>
</feature>
<feature type="region of interest" description="Disordered" evidence="1">
    <location>
        <begin position="319"/>
        <end position="353"/>
    </location>
</feature>
<accession>D8U8Y4</accession>
<dbReference type="KEGG" id="vcn:VOLCADRAFT_96003"/>
<feature type="region of interest" description="Disordered" evidence="1">
    <location>
        <begin position="653"/>
        <end position="672"/>
    </location>
</feature>
<dbReference type="InParanoid" id="D8U8Y4"/>
<dbReference type="OrthoDB" id="547757at2759"/>
<dbReference type="RefSeq" id="XP_002955075.1">
    <property type="nucleotide sequence ID" value="XM_002955029.1"/>
</dbReference>
<protein>
    <submittedName>
        <fullName evidence="2">Uncharacterized protein</fullName>
    </submittedName>
</protein>
<dbReference type="Proteomes" id="UP000001058">
    <property type="component" value="Unassembled WGS sequence"/>
</dbReference>
<feature type="compositionally biased region" description="Basic and acidic residues" evidence="1">
    <location>
        <begin position="390"/>
        <end position="409"/>
    </location>
</feature>
<gene>
    <name evidence="2" type="ORF">VOLCADRAFT_96003</name>
</gene>
<feature type="compositionally biased region" description="Low complexity" evidence="1">
    <location>
        <begin position="410"/>
        <end position="422"/>
    </location>
</feature>
<dbReference type="GeneID" id="9621954"/>
<proteinExistence type="predicted"/>
<feature type="region of interest" description="Disordered" evidence="1">
    <location>
        <begin position="1"/>
        <end position="22"/>
    </location>
</feature>
<feature type="compositionally biased region" description="Gly residues" evidence="1">
    <location>
        <begin position="519"/>
        <end position="532"/>
    </location>
</feature>
<feature type="region of interest" description="Disordered" evidence="1">
    <location>
        <begin position="501"/>
        <end position="532"/>
    </location>
</feature>
<evidence type="ECO:0000313" key="3">
    <source>
        <dbReference type="Proteomes" id="UP000001058"/>
    </source>
</evidence>